<reference evidence="6 7" key="1">
    <citation type="journal article" date="2021" name="Int. J. Syst. Evol. Microbiol.">
        <title>Clostridium zeae sp. nov., isolated from corn silage.</title>
        <authorList>
            <person name="Kobayashi H."/>
            <person name="Tanizawa Y."/>
            <person name="Yagura M."/>
            <person name="Sakamoto M."/>
            <person name="Ohkuma M."/>
            <person name="Tohno M."/>
        </authorList>
    </citation>
    <scope>NUCLEOTIDE SEQUENCE [LARGE SCALE GENOMIC DNA]</scope>
    <source>
        <strain evidence="6 7">CSC2</strain>
    </source>
</reference>
<evidence type="ECO:0000256" key="2">
    <source>
        <dbReference type="ARBA" id="ARBA00023015"/>
    </source>
</evidence>
<comment type="similarity">
    <text evidence="1">Belongs to the LysR transcriptional regulatory family.</text>
</comment>
<dbReference type="PROSITE" id="PS50931">
    <property type="entry name" value="HTH_LYSR"/>
    <property type="match status" value="1"/>
</dbReference>
<evidence type="ECO:0000259" key="5">
    <source>
        <dbReference type="PROSITE" id="PS50931"/>
    </source>
</evidence>
<dbReference type="PANTHER" id="PTHR30126:SF39">
    <property type="entry name" value="HTH-TYPE TRANSCRIPTIONAL REGULATOR CYSL"/>
    <property type="match status" value="1"/>
</dbReference>
<dbReference type="Gene3D" id="1.10.10.10">
    <property type="entry name" value="Winged helix-like DNA-binding domain superfamily/Winged helix DNA-binding domain"/>
    <property type="match status" value="1"/>
</dbReference>
<proteinExistence type="inferred from homology"/>
<organism evidence="6 7">
    <name type="scientific">Clostridium zeae</name>
    <dbReference type="NCBI Taxonomy" id="2759022"/>
    <lineage>
        <taxon>Bacteria</taxon>
        <taxon>Bacillati</taxon>
        <taxon>Bacillota</taxon>
        <taxon>Clostridia</taxon>
        <taxon>Eubacteriales</taxon>
        <taxon>Clostridiaceae</taxon>
        <taxon>Clostridium</taxon>
    </lineage>
</organism>
<evidence type="ECO:0000313" key="7">
    <source>
        <dbReference type="Proteomes" id="UP000663802"/>
    </source>
</evidence>
<keyword evidence="3" id="KW-0238">DNA-binding</keyword>
<gene>
    <name evidence="6" type="ORF">CSC2_24910</name>
</gene>
<protein>
    <submittedName>
        <fullName evidence="6">LysR family transcriptional regulator</fullName>
    </submittedName>
</protein>
<accession>A0ABQ1EBF1</accession>
<dbReference type="EMBL" id="BMBA01000002">
    <property type="protein sequence ID" value="GFZ31965.1"/>
    <property type="molecule type" value="Genomic_DNA"/>
</dbReference>
<dbReference type="InterPro" id="IPR000847">
    <property type="entry name" value="LysR_HTH_N"/>
</dbReference>
<feature type="domain" description="HTH lysR-type" evidence="5">
    <location>
        <begin position="1"/>
        <end position="58"/>
    </location>
</feature>
<dbReference type="RefSeq" id="WP_206870247.1">
    <property type="nucleotide sequence ID" value="NZ_BMBA01000002.1"/>
</dbReference>
<keyword evidence="4" id="KW-0804">Transcription</keyword>
<dbReference type="Pfam" id="PF03466">
    <property type="entry name" value="LysR_substrate"/>
    <property type="match status" value="1"/>
</dbReference>
<dbReference type="Gene3D" id="3.40.190.290">
    <property type="match status" value="1"/>
</dbReference>
<keyword evidence="2" id="KW-0805">Transcription regulation</keyword>
<dbReference type="SUPFAM" id="SSF46785">
    <property type="entry name" value="Winged helix' DNA-binding domain"/>
    <property type="match status" value="1"/>
</dbReference>
<dbReference type="PANTHER" id="PTHR30126">
    <property type="entry name" value="HTH-TYPE TRANSCRIPTIONAL REGULATOR"/>
    <property type="match status" value="1"/>
</dbReference>
<dbReference type="CDD" id="cd08434">
    <property type="entry name" value="PBP2_GltC_like"/>
    <property type="match status" value="1"/>
</dbReference>
<keyword evidence="7" id="KW-1185">Reference proteome</keyword>
<dbReference type="InterPro" id="IPR036388">
    <property type="entry name" value="WH-like_DNA-bd_sf"/>
</dbReference>
<evidence type="ECO:0000256" key="3">
    <source>
        <dbReference type="ARBA" id="ARBA00023125"/>
    </source>
</evidence>
<dbReference type="InterPro" id="IPR036390">
    <property type="entry name" value="WH_DNA-bd_sf"/>
</dbReference>
<name>A0ABQ1EBF1_9CLOT</name>
<evidence type="ECO:0000256" key="4">
    <source>
        <dbReference type="ARBA" id="ARBA00023163"/>
    </source>
</evidence>
<dbReference type="PRINTS" id="PR00039">
    <property type="entry name" value="HTHLYSR"/>
</dbReference>
<evidence type="ECO:0000313" key="6">
    <source>
        <dbReference type="EMBL" id="GFZ31965.1"/>
    </source>
</evidence>
<dbReference type="Proteomes" id="UP000663802">
    <property type="component" value="Unassembled WGS sequence"/>
</dbReference>
<dbReference type="InterPro" id="IPR005119">
    <property type="entry name" value="LysR_subst-bd"/>
</dbReference>
<sequence>MNLKQLEYFRVLAGIEHVTLAAEKLSITQPNLTYAISELEKELGVFLFEKQGRNIKLTKYGRFFLNYVTNSLNELEKGEKELKRLVNPTHGTIDLAFIYTLGPHFVPNMIKTFFNEEANKNISFNFSQGNTKNIIQGLKEEKFDLAFCSYVENEPNINFIPVTEQELVLIVSKDHPLAAFDTIDLKDTEPYPFVYYNKLSGLRPIIDDLFAKVDFSPKIICEIEEDSAAGGLVSINYGIAVVPNAWIIKQFDVKTLKIINPPHKRFIYLAYMKNKYLSPTVHLFKDFVMNGREDHFKNSENSDLFI</sequence>
<dbReference type="Pfam" id="PF00126">
    <property type="entry name" value="HTH_1"/>
    <property type="match status" value="1"/>
</dbReference>
<evidence type="ECO:0000256" key="1">
    <source>
        <dbReference type="ARBA" id="ARBA00009437"/>
    </source>
</evidence>
<comment type="caution">
    <text evidence="6">The sequence shown here is derived from an EMBL/GenBank/DDBJ whole genome shotgun (WGS) entry which is preliminary data.</text>
</comment>
<dbReference type="SUPFAM" id="SSF53850">
    <property type="entry name" value="Periplasmic binding protein-like II"/>
    <property type="match status" value="1"/>
</dbReference>